<gene>
    <name evidence="2" type="primary">ORF39629</name>
</gene>
<evidence type="ECO:0000313" key="2">
    <source>
        <dbReference type="EMBL" id="CEK60517.1"/>
    </source>
</evidence>
<accession>A0A0B6YWL2</accession>
<evidence type="ECO:0000259" key="1">
    <source>
        <dbReference type="Pfam" id="PF22600"/>
    </source>
</evidence>
<reference evidence="2" key="1">
    <citation type="submission" date="2014-12" db="EMBL/GenBank/DDBJ databases">
        <title>Insight into the proteome of Arion vulgaris.</title>
        <authorList>
            <person name="Aradska J."/>
            <person name="Bulat T."/>
            <person name="Smidak R."/>
            <person name="Sarate P."/>
            <person name="Gangsoo J."/>
            <person name="Sialana F."/>
            <person name="Bilban M."/>
            <person name="Lubec G."/>
        </authorList>
    </citation>
    <scope>NUCLEOTIDE SEQUENCE</scope>
    <source>
        <tissue evidence="2">Skin</tissue>
    </source>
</reference>
<feature type="non-terminal residue" evidence="2">
    <location>
        <position position="1"/>
    </location>
</feature>
<feature type="non-terminal residue" evidence="2">
    <location>
        <position position="299"/>
    </location>
</feature>
<dbReference type="Pfam" id="PF22600">
    <property type="entry name" value="MTPAP-like_central"/>
    <property type="match status" value="1"/>
</dbReference>
<feature type="domain" description="Poly(A) RNA polymerase mitochondrial-like central palm" evidence="1">
    <location>
        <begin position="2"/>
        <end position="85"/>
    </location>
</feature>
<proteinExistence type="predicted"/>
<dbReference type="EMBL" id="HACG01013652">
    <property type="protein sequence ID" value="CEK60517.1"/>
    <property type="molecule type" value="Transcribed_RNA"/>
</dbReference>
<dbReference type="PANTHER" id="PTHR12271:SF127">
    <property type="entry name" value="SPECKLE TARGETED PIP5K1A-REGULATED POLY(A) POLYMERASE"/>
    <property type="match status" value="1"/>
</dbReference>
<sequence length="299" mass="33144">AKGCDLDLFLDLNDQVPSVSDGKKNKVKKLARAITASPRFINTLTIPSNRCPVVRFAHKATGIKCDLSVNNRKALHNSYLLRLYSSEPRVHKLVSIVRLWARTMGLAGSTSMAHLLTSYSITLIVLFFVMHRKPHIVPLVCDIEKFVKGTRSEVVDDWECITIPADAKLPPSENKDSEVELVKEFFAFCSGSIDWDLDALVMKDATKIPRSEISQNPIYIGCKAACLTVLDPFVLTHNVVGNVNEKTKLKFVAELKRAAEMTREWPSNIIKSDSAPWGLAALLVPSLEDTTNVQGKKAA</sequence>
<dbReference type="GO" id="GO:0031123">
    <property type="term" value="P:RNA 3'-end processing"/>
    <property type="evidence" value="ECO:0007669"/>
    <property type="project" value="TreeGrafter"/>
</dbReference>
<protein>
    <recommendedName>
        <fullName evidence="1">Poly(A) RNA polymerase mitochondrial-like central palm domain-containing protein</fullName>
    </recommendedName>
</protein>
<dbReference type="Gene3D" id="3.30.460.10">
    <property type="entry name" value="Beta Polymerase, domain 2"/>
    <property type="match status" value="1"/>
</dbReference>
<dbReference type="SUPFAM" id="SSF81301">
    <property type="entry name" value="Nucleotidyltransferase"/>
    <property type="match status" value="1"/>
</dbReference>
<dbReference type="CDD" id="cd05402">
    <property type="entry name" value="NT_PAP_TUTase"/>
    <property type="match status" value="1"/>
</dbReference>
<dbReference type="PANTHER" id="PTHR12271">
    <property type="entry name" value="POLY A POLYMERASE CID PAP -RELATED"/>
    <property type="match status" value="1"/>
</dbReference>
<organism evidence="2">
    <name type="scientific">Arion vulgaris</name>
    <dbReference type="NCBI Taxonomy" id="1028688"/>
    <lineage>
        <taxon>Eukaryota</taxon>
        <taxon>Metazoa</taxon>
        <taxon>Spiralia</taxon>
        <taxon>Lophotrochozoa</taxon>
        <taxon>Mollusca</taxon>
        <taxon>Gastropoda</taxon>
        <taxon>Heterobranchia</taxon>
        <taxon>Euthyneura</taxon>
        <taxon>Panpulmonata</taxon>
        <taxon>Eupulmonata</taxon>
        <taxon>Stylommatophora</taxon>
        <taxon>Helicina</taxon>
        <taxon>Arionoidea</taxon>
        <taxon>Arionidae</taxon>
        <taxon>Arion</taxon>
    </lineage>
</organism>
<dbReference type="InterPro" id="IPR054708">
    <property type="entry name" value="MTPAP-like_central"/>
</dbReference>
<name>A0A0B6YWL2_9EUPU</name>
<dbReference type="SUPFAM" id="SSF81631">
    <property type="entry name" value="PAP/OAS1 substrate-binding domain"/>
    <property type="match status" value="1"/>
</dbReference>
<dbReference type="InterPro" id="IPR043519">
    <property type="entry name" value="NT_sf"/>
</dbReference>
<dbReference type="Gene3D" id="1.10.1410.10">
    <property type="match status" value="1"/>
</dbReference>
<dbReference type="GO" id="GO:1990817">
    <property type="term" value="F:poly(A) RNA polymerase activity"/>
    <property type="evidence" value="ECO:0007669"/>
    <property type="project" value="TreeGrafter"/>
</dbReference>
<dbReference type="AlphaFoldDB" id="A0A0B6YWL2"/>